<dbReference type="SUPFAM" id="SSF53474">
    <property type="entry name" value="alpha/beta-Hydrolases"/>
    <property type="match status" value="1"/>
</dbReference>
<feature type="domain" description="AB hydrolase-1" evidence="1">
    <location>
        <begin position="41"/>
        <end position="265"/>
    </location>
</feature>
<dbReference type="InterPro" id="IPR029058">
    <property type="entry name" value="AB_hydrolase_fold"/>
</dbReference>
<evidence type="ECO:0000313" key="2">
    <source>
        <dbReference type="EMBL" id="SAK82195.1"/>
    </source>
</evidence>
<dbReference type="STRING" id="1777143.AWB82_05460"/>
<dbReference type="Gene3D" id="3.40.50.1820">
    <property type="entry name" value="alpha/beta hydrolase"/>
    <property type="match status" value="1"/>
</dbReference>
<proteinExistence type="predicted"/>
<dbReference type="RefSeq" id="WP_086972465.1">
    <property type="nucleotide sequence ID" value="NZ_FCOJ02000050.1"/>
</dbReference>
<dbReference type="InterPro" id="IPR000073">
    <property type="entry name" value="AB_hydrolase_1"/>
</dbReference>
<dbReference type="PANTHER" id="PTHR43798:SF33">
    <property type="entry name" value="HYDROLASE, PUTATIVE (AFU_ORTHOLOGUE AFUA_2G14860)-RELATED"/>
    <property type="match status" value="1"/>
</dbReference>
<gene>
    <name evidence="2" type="ORF">AWB82_05460</name>
</gene>
<dbReference type="OrthoDB" id="135231at2"/>
<comment type="caution">
    <text evidence="2">The sequence shown here is derived from an EMBL/GenBank/DDBJ whole genome shotgun (WGS) entry which is preliminary data.</text>
</comment>
<evidence type="ECO:0000313" key="3">
    <source>
        <dbReference type="Proteomes" id="UP000054596"/>
    </source>
</evidence>
<dbReference type="AlphaFoldDB" id="A0A158CIQ1"/>
<evidence type="ECO:0000259" key="1">
    <source>
        <dbReference type="Pfam" id="PF12697"/>
    </source>
</evidence>
<accession>A0A158CIQ1</accession>
<dbReference type="PANTHER" id="PTHR43798">
    <property type="entry name" value="MONOACYLGLYCEROL LIPASE"/>
    <property type="match status" value="1"/>
</dbReference>
<dbReference type="GO" id="GO:0016020">
    <property type="term" value="C:membrane"/>
    <property type="evidence" value="ECO:0007669"/>
    <property type="project" value="TreeGrafter"/>
</dbReference>
<reference evidence="2" key="1">
    <citation type="submission" date="2016-01" db="EMBL/GenBank/DDBJ databases">
        <authorList>
            <person name="Peeters C."/>
        </authorList>
    </citation>
    <scope>NUCLEOTIDE SEQUENCE [LARGE SCALE GENOMIC DNA]</scope>
    <source>
        <strain evidence="2">LMG 29325</strain>
    </source>
</reference>
<keyword evidence="3" id="KW-1185">Reference proteome</keyword>
<organism evidence="2 3">
    <name type="scientific">Caballeronia glebae</name>
    <dbReference type="NCBI Taxonomy" id="1777143"/>
    <lineage>
        <taxon>Bacteria</taxon>
        <taxon>Pseudomonadati</taxon>
        <taxon>Pseudomonadota</taxon>
        <taxon>Betaproteobacteria</taxon>
        <taxon>Burkholderiales</taxon>
        <taxon>Burkholderiaceae</taxon>
        <taxon>Caballeronia</taxon>
    </lineage>
</organism>
<name>A0A158CIQ1_9BURK</name>
<protein>
    <submittedName>
        <fullName evidence="2">Lactonase</fullName>
    </submittedName>
</protein>
<dbReference type="InterPro" id="IPR050266">
    <property type="entry name" value="AB_hydrolase_sf"/>
</dbReference>
<dbReference type="Pfam" id="PF12697">
    <property type="entry name" value="Abhydrolase_6"/>
    <property type="match status" value="1"/>
</dbReference>
<dbReference type="Proteomes" id="UP000054596">
    <property type="component" value="Unassembled WGS sequence"/>
</dbReference>
<dbReference type="EMBL" id="FCOJ02000050">
    <property type="protein sequence ID" value="SAK82195.1"/>
    <property type="molecule type" value="Genomic_DNA"/>
</dbReference>
<sequence>MTDPAASIDTTRFVELTGAAYPVRIEYQWLNSERADAPIALFLHEGLGSIALWKGWPQMLCDRLNCRGLVYSRPGYGRSTPRQPAEKWPVEFLSLQAREVLPALLDALGIDARERSRMWLIGHSDGSTIALLYASAFPEALAGLAVLAPHVFVEPMAVEGIEKARISYETTSFRERLQAYHDDVDSAFYGWNDAWLNPAFLHWNITEEISSIRRPLLAIQGYDDEYASMLQLDEIKAAVGHTQLVKLTQCRHSPHRDATDAVNDAIAAFVRAHQRGISA</sequence>